<keyword evidence="13" id="KW-0256">Endoplasmic reticulum</keyword>
<evidence type="ECO:0000256" key="2">
    <source>
        <dbReference type="ARBA" id="ARBA00005194"/>
    </source>
</evidence>
<feature type="transmembrane region" description="Helical" evidence="13">
    <location>
        <begin position="12"/>
        <end position="31"/>
    </location>
</feature>
<evidence type="ECO:0000256" key="5">
    <source>
        <dbReference type="ARBA" id="ARBA00022516"/>
    </source>
</evidence>
<dbReference type="GO" id="GO:0005789">
    <property type="term" value="C:endoplasmic reticulum membrane"/>
    <property type="evidence" value="ECO:0007669"/>
    <property type="project" value="UniProtKB-SubCell"/>
</dbReference>
<feature type="transmembrane region" description="Helical" evidence="13">
    <location>
        <begin position="51"/>
        <end position="76"/>
    </location>
</feature>
<dbReference type="Pfam" id="PF04387">
    <property type="entry name" value="PTPLA"/>
    <property type="match status" value="1"/>
</dbReference>
<keyword evidence="12 13" id="KW-0456">Lyase</keyword>
<evidence type="ECO:0000256" key="4">
    <source>
        <dbReference type="ARBA" id="ARBA00013122"/>
    </source>
</evidence>
<comment type="pathway">
    <text evidence="2 13">Lipid metabolism; fatty acid biosynthesis.</text>
</comment>
<sequence length="191" mass="21297">MAHQRQPIKLYLFGYNSLQAAGWIVAIFMLLSNLLSTKSIAGTFASAGEIIWILQTAAFLEVVHGAVGILPSGVWLPFMQWCGRTLFFLVTACEIVQVSVLCSKHHWSLSTLANLPQVHYVHSTISYRSTWGNVTPKPSISIYEREKYLCKFLCWPPFQLLQCCPGCICDVSICLDQTLLTYAQATGFKTG</sequence>
<name>A0A067FZZ7_CITSI</name>
<keyword evidence="7 13" id="KW-0276">Fatty acid metabolism</keyword>
<comment type="similarity">
    <text evidence="3 13">Belongs to the very long-chain fatty acids dehydratase HACD family.</text>
</comment>
<accession>A0A067FZZ7</accession>
<dbReference type="Proteomes" id="UP000027120">
    <property type="component" value="Unassembled WGS sequence"/>
</dbReference>
<dbReference type="GO" id="GO:0102158">
    <property type="term" value="F:very-long-chain (3R)-3-hydroxyacyl-CoA dehydratase activity"/>
    <property type="evidence" value="ECO:0007669"/>
    <property type="project" value="UniProtKB-EC"/>
</dbReference>
<keyword evidence="8 13" id="KW-1133">Transmembrane helix</keyword>
<evidence type="ECO:0000256" key="6">
    <source>
        <dbReference type="ARBA" id="ARBA00022692"/>
    </source>
</evidence>
<gene>
    <name evidence="14" type="ORF">CISIN_1g027698mg</name>
</gene>
<comment type="subcellular location">
    <subcellularLocation>
        <location evidence="13">Endoplasmic reticulum membrane</location>
        <topology evidence="13">Multi-pass membrane protein</topology>
    </subcellularLocation>
    <subcellularLocation>
        <location evidence="1">Membrane</location>
        <topology evidence="1">Multi-pass membrane protein</topology>
    </subcellularLocation>
</comment>
<evidence type="ECO:0000256" key="12">
    <source>
        <dbReference type="ARBA" id="ARBA00023239"/>
    </source>
</evidence>
<comment type="function">
    <text evidence="13">Catalyzes the third of the four reactions of the long-chain fatty acids elongation cycle. This endoplasmic reticulum-bound enzymatic process, allows the addition of two carbons to the chain of long- and very long-chain fatty acids/VLCFAs per cycle. This enzyme catalyzes the dehydration of the 3-hydroxyacyl-CoA intermediate into trans-2,3-enoyl-CoA, within each cycle of fatty acid elongation. Thereby, it participates to the production of VLCFAs of different chain lengths that are involved in multiple biological processes as precursors of membrane lipids and lipid mediators.</text>
</comment>
<evidence type="ECO:0000256" key="11">
    <source>
        <dbReference type="ARBA" id="ARBA00023160"/>
    </source>
</evidence>
<keyword evidence="11 13" id="KW-0275">Fatty acid biosynthesis</keyword>
<dbReference type="InterPro" id="IPR007482">
    <property type="entry name" value="Tyr_Pase-like_PTPLA"/>
</dbReference>
<evidence type="ECO:0000256" key="7">
    <source>
        <dbReference type="ARBA" id="ARBA00022832"/>
    </source>
</evidence>
<evidence type="ECO:0000256" key="9">
    <source>
        <dbReference type="ARBA" id="ARBA00023098"/>
    </source>
</evidence>
<keyword evidence="9 13" id="KW-0443">Lipid metabolism</keyword>
<dbReference type="PANTHER" id="PTHR11035">
    <property type="entry name" value="VERY-LONG-CHAIN (3R)-3-HYDROXYACYL-COA DEHYDRATASE"/>
    <property type="match status" value="1"/>
</dbReference>
<evidence type="ECO:0000256" key="1">
    <source>
        <dbReference type="ARBA" id="ARBA00004141"/>
    </source>
</evidence>
<dbReference type="PANTHER" id="PTHR11035:SF35">
    <property type="entry name" value="VERY-LONG-CHAIN (3R)-3-HYDROXYACYL-COA DEHYDRATASE"/>
    <property type="match status" value="1"/>
</dbReference>
<proteinExistence type="inferred from homology"/>
<dbReference type="AlphaFoldDB" id="A0A067FZZ7"/>
<keyword evidence="5 13" id="KW-0444">Lipid biosynthesis</keyword>
<evidence type="ECO:0000313" key="15">
    <source>
        <dbReference type="Proteomes" id="UP000027120"/>
    </source>
</evidence>
<comment type="caution">
    <text evidence="13">Lacks conserved residue(s) required for the propagation of feature annotation.</text>
</comment>
<keyword evidence="10 13" id="KW-0472">Membrane</keyword>
<protein>
    <recommendedName>
        <fullName evidence="4 13">Very-long-chain (3R)-3-hydroxyacyl-CoA dehydratase</fullName>
        <ecNumber evidence="4 13">4.2.1.134</ecNumber>
    </recommendedName>
</protein>
<evidence type="ECO:0000256" key="13">
    <source>
        <dbReference type="RuleBase" id="RU363109"/>
    </source>
</evidence>
<dbReference type="GO" id="GO:0006633">
    <property type="term" value="P:fatty acid biosynthetic process"/>
    <property type="evidence" value="ECO:0007669"/>
    <property type="project" value="UniProtKB-UniPathway"/>
</dbReference>
<evidence type="ECO:0000313" key="14">
    <source>
        <dbReference type="EMBL" id="KDO72969.1"/>
    </source>
</evidence>
<reference evidence="14 15" key="1">
    <citation type="submission" date="2014-04" db="EMBL/GenBank/DDBJ databases">
        <authorList>
            <consortium name="International Citrus Genome Consortium"/>
            <person name="Gmitter F."/>
            <person name="Chen C."/>
            <person name="Farmerie W."/>
            <person name="Harkins T."/>
            <person name="Desany B."/>
            <person name="Mohiuddin M."/>
            <person name="Kodira C."/>
            <person name="Borodovsky M."/>
            <person name="Lomsadze A."/>
            <person name="Burns P."/>
            <person name="Jenkins J."/>
            <person name="Prochnik S."/>
            <person name="Shu S."/>
            <person name="Chapman J."/>
            <person name="Pitluck S."/>
            <person name="Schmutz J."/>
            <person name="Rokhsar D."/>
        </authorList>
    </citation>
    <scope>NUCLEOTIDE SEQUENCE</scope>
</reference>
<evidence type="ECO:0000256" key="10">
    <source>
        <dbReference type="ARBA" id="ARBA00023136"/>
    </source>
</evidence>
<dbReference type="EMBL" id="KK784886">
    <property type="protein sequence ID" value="KDO72969.1"/>
    <property type="molecule type" value="Genomic_DNA"/>
</dbReference>
<evidence type="ECO:0000256" key="8">
    <source>
        <dbReference type="ARBA" id="ARBA00022989"/>
    </source>
</evidence>
<evidence type="ECO:0000256" key="3">
    <source>
        <dbReference type="ARBA" id="ARBA00007811"/>
    </source>
</evidence>
<dbReference type="EC" id="4.2.1.134" evidence="4 13"/>
<keyword evidence="6 13" id="KW-0812">Transmembrane</keyword>
<keyword evidence="15" id="KW-1185">Reference proteome</keyword>
<comment type="catalytic activity">
    <reaction evidence="13">
        <text>a very-long-chain (3R)-3-hydroxyacyl-CoA = a very-long-chain (2E)-enoyl-CoA + H2O</text>
        <dbReference type="Rhea" id="RHEA:45812"/>
        <dbReference type="ChEBI" id="CHEBI:15377"/>
        <dbReference type="ChEBI" id="CHEBI:83728"/>
        <dbReference type="ChEBI" id="CHEBI:85440"/>
        <dbReference type="EC" id="4.2.1.134"/>
    </reaction>
</comment>
<dbReference type="UniPathway" id="UPA00094"/>
<organism evidence="14 15">
    <name type="scientific">Citrus sinensis</name>
    <name type="common">Sweet orange</name>
    <name type="synonym">Citrus aurantium var. sinensis</name>
    <dbReference type="NCBI Taxonomy" id="2711"/>
    <lineage>
        <taxon>Eukaryota</taxon>
        <taxon>Viridiplantae</taxon>
        <taxon>Streptophyta</taxon>
        <taxon>Embryophyta</taxon>
        <taxon>Tracheophyta</taxon>
        <taxon>Spermatophyta</taxon>
        <taxon>Magnoliopsida</taxon>
        <taxon>eudicotyledons</taxon>
        <taxon>Gunneridae</taxon>
        <taxon>Pentapetalae</taxon>
        <taxon>rosids</taxon>
        <taxon>malvids</taxon>
        <taxon>Sapindales</taxon>
        <taxon>Rutaceae</taxon>
        <taxon>Aurantioideae</taxon>
        <taxon>Citrus</taxon>
    </lineage>
</organism>